<dbReference type="OrthoDB" id="2138148at2759"/>
<dbReference type="SUPFAM" id="SSF101447">
    <property type="entry name" value="Formin homology 2 domain (FH2 domain)"/>
    <property type="match status" value="1"/>
</dbReference>
<reference evidence="3" key="1">
    <citation type="journal article" date="2018" name="Nat. Microbiol.">
        <title>Leveraging single-cell genomics to expand the fungal tree of life.</title>
        <authorList>
            <person name="Ahrendt S.R."/>
            <person name="Quandt C.A."/>
            <person name="Ciobanu D."/>
            <person name="Clum A."/>
            <person name="Salamov A."/>
            <person name="Andreopoulos B."/>
            <person name="Cheng J.F."/>
            <person name="Woyke T."/>
            <person name="Pelin A."/>
            <person name="Henrissat B."/>
            <person name="Reynolds N.K."/>
            <person name="Benny G.L."/>
            <person name="Smith M.E."/>
            <person name="James T.Y."/>
            <person name="Grigoriev I.V."/>
        </authorList>
    </citation>
    <scope>NUCLEOTIDE SEQUENCE [LARGE SCALE GENOMIC DNA]</scope>
</reference>
<feature type="compositionally biased region" description="Pro residues" evidence="1">
    <location>
        <begin position="185"/>
        <end position="195"/>
    </location>
</feature>
<name>A0A4P9WL84_9FUNG</name>
<feature type="compositionally biased region" description="Low complexity" evidence="1">
    <location>
        <begin position="58"/>
        <end position="73"/>
    </location>
</feature>
<proteinExistence type="predicted"/>
<keyword evidence="3" id="KW-1185">Reference proteome</keyword>
<evidence type="ECO:0000256" key="1">
    <source>
        <dbReference type="SAM" id="MobiDB-lite"/>
    </source>
</evidence>
<accession>A0A4P9WL84</accession>
<feature type="compositionally biased region" description="Polar residues" evidence="1">
    <location>
        <begin position="169"/>
        <end position="178"/>
    </location>
</feature>
<dbReference type="EMBL" id="KZ994673">
    <property type="protein sequence ID" value="RKO92358.1"/>
    <property type="molecule type" value="Genomic_DNA"/>
</dbReference>
<evidence type="ECO:0000313" key="2">
    <source>
        <dbReference type="EMBL" id="RKO92358.1"/>
    </source>
</evidence>
<dbReference type="Proteomes" id="UP000269721">
    <property type="component" value="Unassembled WGS sequence"/>
</dbReference>
<protein>
    <submittedName>
        <fullName evidence="2">Uncharacterized protein</fullName>
    </submittedName>
</protein>
<sequence>MPWEKEEIPAWACEQAVVRTASIRRLPTRSAFTFRKRSYRKKVEGEALVGQSQEKHPTFASSSSAPADPISKSLNLAQGESFGAPRGLQEWAKGDDAPGRGKSRVVLTNAIRKPRPSSRHGNLSGPDEGASGTDSLPPVASMRASEVIGASNLSNSGESREASPPPLSLNASAATPNSGGRHFAAPPPPPPPPPQFLVETCISQGPPPPPPLPPSPTGGPHLPPAPPPPPPLAVGAPLPPPPPPASPLDPTTNEEACGASDAGGPAFLMELKKGFKLRKVAPPPEPAEAARQALYIELLGYMEAPNGNIEEIVEKIKTQTSIVRSFVFTLVRRGWLSGYRTTDNLLSLSPKGLPPLIVWPGREWMIGIHLPDVAAAELNEIAPSAADLIARVHLYRLDENVKKHVVDEVVLVATERFPVETSFREAEPAREGEGRILWDTWNDRRLAFEQSDYSQYSLIFRKLLDASAIVSVLHTHLRQTIDEMRHMGEQMHATYASVSVPDLHNIVKSIPTRIEEAARRLSQQTGMIIREESLKLTPAFLRIMDPGGANAKFSRQSMPMLVSETGTITASPVRMDGKEGGTKVPNEACRRRRSLKV</sequence>
<evidence type="ECO:0000313" key="3">
    <source>
        <dbReference type="Proteomes" id="UP000269721"/>
    </source>
</evidence>
<dbReference type="AlphaFoldDB" id="A0A4P9WL84"/>
<feature type="region of interest" description="Disordered" evidence="1">
    <location>
        <begin position="43"/>
        <end position="264"/>
    </location>
</feature>
<organism evidence="2 3">
    <name type="scientific">Blyttiomyces helicus</name>
    <dbReference type="NCBI Taxonomy" id="388810"/>
    <lineage>
        <taxon>Eukaryota</taxon>
        <taxon>Fungi</taxon>
        <taxon>Fungi incertae sedis</taxon>
        <taxon>Chytridiomycota</taxon>
        <taxon>Chytridiomycota incertae sedis</taxon>
        <taxon>Chytridiomycetes</taxon>
        <taxon>Chytridiomycetes incertae sedis</taxon>
        <taxon>Blyttiomyces</taxon>
    </lineage>
</organism>
<gene>
    <name evidence="2" type="ORF">BDK51DRAFT_32156</name>
</gene>
<feature type="compositionally biased region" description="Pro residues" evidence="1">
    <location>
        <begin position="205"/>
        <end position="247"/>
    </location>
</feature>